<dbReference type="InterPro" id="IPR003593">
    <property type="entry name" value="AAA+_ATPase"/>
</dbReference>
<evidence type="ECO:0000313" key="2">
    <source>
        <dbReference type="EMBL" id="OFE43485.1"/>
    </source>
</evidence>
<feature type="domain" description="AAA+ ATPase" evidence="1">
    <location>
        <begin position="75"/>
        <end position="437"/>
    </location>
</feature>
<dbReference type="STRING" id="202956.BJN41_07420"/>
<sequence>MNTRHLLSNAQNGNFEAAVQVFINYRDGILGFEKNEGQAQIAFENIIKILNTDFFLSTLTISNFRKILELELNLHKNLTVLIGENGVGKTSLLESIRKNLMWIAATARKENTNGGTIDVDDVNNLNKDKGAYIDCEFQIGNAYKFKGRVARLPEGILSDLKSDLVSYREIGKKFRLLNNYKSIDLPLFALYGIDRLSKDARKARASDFDKLSGYDGSLSSKASFNVFSEWLIRLLKIANTVVDNVDSLKIRNQVDSLLQAGANNKDHPLYELYEDLVSVLELYPNDRTNNQSKKAIKFLEELFRKIYPDLNHIELVNADDGEDKVALNLEREIIFLHQFSDGQRVLFGLIGDIARRLLLLNDVSDTPFDGRGIVLIDEIELHLHPSWQQKIILILRESFPNIQFIVTTHSPHILTTVEAECIRSIYIDHETNTFKYEIPKFTKGAQSNVVLEDVFYVDPRPQEVEEVKLLEEYISLVNQDKWDSERGTELRKKLDEWGKNKETELDRIDVEISLRKFKRSKK</sequence>
<dbReference type="CDD" id="cd00267">
    <property type="entry name" value="ABC_ATPase"/>
    <property type="match status" value="1"/>
</dbReference>
<gene>
    <name evidence="2" type="ORF">BJN41_07420</name>
</gene>
<name>A0A1E8E1E8_9GAMM</name>
<dbReference type="EMBL" id="MKQS01000012">
    <property type="protein sequence ID" value="OFE43485.1"/>
    <property type="molecule type" value="Genomic_DNA"/>
</dbReference>
<dbReference type="SUPFAM" id="SSF52540">
    <property type="entry name" value="P-loop containing nucleoside triphosphate hydrolases"/>
    <property type="match status" value="1"/>
</dbReference>
<dbReference type="AlphaFoldDB" id="A0A1E8E1E8"/>
<dbReference type="Proteomes" id="UP000186931">
    <property type="component" value="Unassembled WGS sequence"/>
</dbReference>
<accession>A0A1E8E1E8</accession>
<comment type="caution">
    <text evidence="2">The sequence shown here is derived from an EMBL/GenBank/DDBJ whole genome shotgun (WGS) entry which is preliminary data.</text>
</comment>
<dbReference type="InterPro" id="IPR041685">
    <property type="entry name" value="AAA_GajA/Old/RecF-like"/>
</dbReference>
<dbReference type="PANTHER" id="PTHR32182">
    <property type="entry name" value="DNA REPLICATION AND REPAIR PROTEIN RECF"/>
    <property type="match status" value="1"/>
</dbReference>
<dbReference type="InterPro" id="IPR027417">
    <property type="entry name" value="P-loop_NTPase"/>
</dbReference>
<evidence type="ECO:0000313" key="3">
    <source>
        <dbReference type="Proteomes" id="UP000186931"/>
    </source>
</evidence>
<dbReference type="GO" id="GO:0006302">
    <property type="term" value="P:double-strand break repair"/>
    <property type="evidence" value="ECO:0007669"/>
    <property type="project" value="TreeGrafter"/>
</dbReference>
<proteinExistence type="predicted"/>
<dbReference type="RefSeq" id="WP_070154433.1">
    <property type="nucleotide sequence ID" value="NZ_MKQS01000012.1"/>
</dbReference>
<dbReference type="Pfam" id="PF13175">
    <property type="entry name" value="AAA_15"/>
    <property type="match status" value="1"/>
</dbReference>
<protein>
    <recommendedName>
        <fullName evidence="1">AAA+ ATPase domain-containing protein</fullName>
    </recommendedName>
</protein>
<dbReference type="GO" id="GO:0000731">
    <property type="term" value="P:DNA synthesis involved in DNA repair"/>
    <property type="evidence" value="ECO:0007669"/>
    <property type="project" value="TreeGrafter"/>
</dbReference>
<organism evidence="2 3">
    <name type="scientific">Acinetobacter towneri</name>
    <dbReference type="NCBI Taxonomy" id="202956"/>
    <lineage>
        <taxon>Bacteria</taxon>
        <taxon>Pseudomonadati</taxon>
        <taxon>Pseudomonadota</taxon>
        <taxon>Gammaproteobacteria</taxon>
        <taxon>Moraxellales</taxon>
        <taxon>Moraxellaceae</taxon>
        <taxon>Acinetobacter</taxon>
    </lineage>
</organism>
<dbReference type="PANTHER" id="PTHR32182:SF23">
    <property type="entry name" value="ATP BINDING PROTEIN"/>
    <property type="match status" value="1"/>
</dbReference>
<dbReference type="Gene3D" id="3.40.50.300">
    <property type="entry name" value="P-loop containing nucleotide triphosphate hydrolases"/>
    <property type="match status" value="1"/>
</dbReference>
<evidence type="ECO:0000259" key="1">
    <source>
        <dbReference type="SMART" id="SM00382"/>
    </source>
</evidence>
<dbReference type="SMART" id="SM00382">
    <property type="entry name" value="AAA"/>
    <property type="match status" value="1"/>
</dbReference>
<reference evidence="2 3" key="1">
    <citation type="submission" date="2016-10" db="EMBL/GenBank/DDBJ databases">
        <title>Genome of airborne Acinetobacter sp. 5-2Ac02 in the hospital environment: Species near to Acinetobacter towneri.</title>
        <authorList>
            <person name="Barbosa B."/>
            <person name="Fernandez-Garcia L."/>
            <person name="Gato E."/>
            <person name="Leao R."/>
            <person name="Albano R."/>
            <person name="Fernandez B."/>
            <person name="Fernandez-Cuenca F."/>
            <person name="Marques E."/>
            <person name="Tomas M."/>
        </authorList>
    </citation>
    <scope>NUCLEOTIDE SEQUENCE [LARGE SCALE GENOMIC DNA]</scope>
    <source>
        <strain evidence="2 3">5-2Ac02</strain>
    </source>
</reference>